<dbReference type="SUPFAM" id="SSF51206">
    <property type="entry name" value="cAMP-binding domain-like"/>
    <property type="match status" value="1"/>
</dbReference>
<dbReference type="PROSITE" id="PS00889">
    <property type="entry name" value="CNMP_BINDING_2"/>
    <property type="match status" value="1"/>
</dbReference>
<dbReference type="InterPro" id="IPR000595">
    <property type="entry name" value="cNMP-bd_dom"/>
</dbReference>
<dbReference type="InterPro" id="IPR018490">
    <property type="entry name" value="cNMP-bd_dom_sf"/>
</dbReference>
<dbReference type="RefSeq" id="WP_123176780.1">
    <property type="nucleotide sequence ID" value="NZ_QWDD01000001.1"/>
</dbReference>
<dbReference type="PANTHER" id="PTHR24567">
    <property type="entry name" value="CRP FAMILY TRANSCRIPTIONAL REGULATORY PROTEIN"/>
    <property type="match status" value="1"/>
</dbReference>
<dbReference type="Proteomes" id="UP000268623">
    <property type="component" value="Unassembled WGS sequence"/>
</dbReference>
<evidence type="ECO:0000259" key="2">
    <source>
        <dbReference type="PROSITE" id="PS50042"/>
    </source>
</evidence>
<dbReference type="Gene3D" id="2.60.120.10">
    <property type="entry name" value="Jelly Rolls"/>
    <property type="match status" value="1"/>
</dbReference>
<feature type="transmembrane region" description="Helical" evidence="1">
    <location>
        <begin position="20"/>
        <end position="41"/>
    </location>
</feature>
<evidence type="ECO:0000256" key="1">
    <source>
        <dbReference type="SAM" id="Phobius"/>
    </source>
</evidence>
<dbReference type="EMBL" id="QWDD01000001">
    <property type="protein sequence ID" value="RNJ50874.1"/>
    <property type="molecule type" value="Genomic_DNA"/>
</dbReference>
<dbReference type="AlphaFoldDB" id="A0A3M9XS64"/>
<keyword evidence="1" id="KW-1133">Transmembrane helix</keyword>
<sequence>MSELIDTLMSWAASDTGKTVGGAALTALAWAEASTVVGAAYMKRMIPLRITAMLGNVLGVTLGLIIASPPTIAKHAINLPLNFTRMREMRKLIASVREANGNDLNIEWLKPFMHPRTLRRGEAVFMKGDDADEAFVVVEGRVEIVERGAILPPGAIFGEMALFTTNGKRTATARCIGDVSLLVITYEQFEQLYFQNPEFGLYLVRLIVRRFEMNHREEELESA</sequence>
<dbReference type="SMART" id="SM00100">
    <property type="entry name" value="cNMP"/>
    <property type="match status" value="1"/>
</dbReference>
<accession>A0A3M9XS64</accession>
<dbReference type="InterPro" id="IPR014710">
    <property type="entry name" value="RmlC-like_jellyroll"/>
</dbReference>
<feature type="domain" description="Cyclic nucleotide-binding" evidence="2">
    <location>
        <begin position="113"/>
        <end position="210"/>
    </location>
</feature>
<dbReference type="InterPro" id="IPR018488">
    <property type="entry name" value="cNMP-bd_CS"/>
</dbReference>
<dbReference type="CDD" id="cd00038">
    <property type="entry name" value="CAP_ED"/>
    <property type="match status" value="1"/>
</dbReference>
<protein>
    <submittedName>
        <fullName evidence="3">Cyclic nucleotide-binding domain-containing protein</fullName>
    </submittedName>
</protein>
<dbReference type="OrthoDB" id="8086566at2"/>
<keyword evidence="4" id="KW-1185">Reference proteome</keyword>
<gene>
    <name evidence="3" type="ORF">D1O30_16060</name>
</gene>
<reference evidence="3 4" key="1">
    <citation type="submission" date="2018-08" db="EMBL/GenBank/DDBJ databases">
        <title>Genome sequence of Methylocystis hirsuta CSC1, a methanotroph able to accumulate PHAs.</title>
        <authorList>
            <person name="Bordel S."/>
            <person name="Rodriguez E."/>
            <person name="Gancedo J."/>
            <person name="Munoz R."/>
        </authorList>
    </citation>
    <scope>NUCLEOTIDE SEQUENCE [LARGE SCALE GENOMIC DNA]</scope>
    <source>
        <strain evidence="3 4">CSC1</strain>
    </source>
</reference>
<feature type="transmembrane region" description="Helical" evidence="1">
    <location>
        <begin position="53"/>
        <end position="72"/>
    </location>
</feature>
<dbReference type="GO" id="GO:0005829">
    <property type="term" value="C:cytosol"/>
    <property type="evidence" value="ECO:0007669"/>
    <property type="project" value="TreeGrafter"/>
</dbReference>
<keyword evidence="1" id="KW-0812">Transmembrane</keyword>
<dbReference type="InterPro" id="IPR050397">
    <property type="entry name" value="Env_Response_Regulators"/>
</dbReference>
<dbReference type="GO" id="GO:0003700">
    <property type="term" value="F:DNA-binding transcription factor activity"/>
    <property type="evidence" value="ECO:0007669"/>
    <property type="project" value="TreeGrafter"/>
</dbReference>
<dbReference type="Pfam" id="PF00027">
    <property type="entry name" value="cNMP_binding"/>
    <property type="match status" value="1"/>
</dbReference>
<dbReference type="PANTHER" id="PTHR24567:SF68">
    <property type="entry name" value="DNA-BINDING TRANSCRIPTIONAL DUAL REGULATOR CRP"/>
    <property type="match status" value="1"/>
</dbReference>
<name>A0A3M9XS64_9HYPH</name>
<evidence type="ECO:0000313" key="4">
    <source>
        <dbReference type="Proteomes" id="UP000268623"/>
    </source>
</evidence>
<organism evidence="3 4">
    <name type="scientific">Methylocystis hirsuta</name>
    <dbReference type="NCBI Taxonomy" id="369798"/>
    <lineage>
        <taxon>Bacteria</taxon>
        <taxon>Pseudomonadati</taxon>
        <taxon>Pseudomonadota</taxon>
        <taxon>Alphaproteobacteria</taxon>
        <taxon>Hyphomicrobiales</taxon>
        <taxon>Methylocystaceae</taxon>
        <taxon>Methylocystis</taxon>
    </lineage>
</organism>
<evidence type="ECO:0000313" key="3">
    <source>
        <dbReference type="EMBL" id="RNJ50874.1"/>
    </source>
</evidence>
<dbReference type="PROSITE" id="PS50042">
    <property type="entry name" value="CNMP_BINDING_3"/>
    <property type="match status" value="1"/>
</dbReference>
<keyword evidence="1" id="KW-0472">Membrane</keyword>
<proteinExistence type="predicted"/>
<comment type="caution">
    <text evidence="3">The sequence shown here is derived from an EMBL/GenBank/DDBJ whole genome shotgun (WGS) entry which is preliminary data.</text>
</comment>